<protein>
    <submittedName>
        <fullName evidence="1">Methyltransferase</fullName>
    </submittedName>
</protein>
<feature type="non-terminal residue" evidence="1">
    <location>
        <position position="82"/>
    </location>
</feature>
<evidence type="ECO:0000313" key="2">
    <source>
        <dbReference type="Proteomes" id="UP000675554"/>
    </source>
</evidence>
<reference evidence="1" key="1">
    <citation type="submission" date="2021-04" db="EMBL/GenBank/DDBJ databases">
        <title>Sequencing of actinobacteria type strains.</title>
        <authorList>
            <person name="Nguyen G.-S."/>
            <person name="Wentzel A."/>
        </authorList>
    </citation>
    <scope>NUCLEOTIDE SEQUENCE</scope>
    <source>
        <strain evidence="1">DSM 42095</strain>
    </source>
</reference>
<sequence>ERLEATGADPLWGRHAHGAMPDTGYVSVRSTLYAQAWPGGGDGIALHRANTAQAREELHEAGISEDELEDFWRLLDDPDFTV</sequence>
<dbReference type="GO" id="GO:0008168">
    <property type="term" value="F:methyltransferase activity"/>
    <property type="evidence" value="ECO:0007669"/>
    <property type="project" value="UniProtKB-KW"/>
</dbReference>
<keyword evidence="1" id="KW-0489">Methyltransferase</keyword>
<dbReference type="AlphaFoldDB" id="A0A8T4J5U6"/>
<proteinExistence type="predicted"/>
<dbReference type="Proteomes" id="UP000675554">
    <property type="component" value="Unassembled WGS sequence"/>
</dbReference>
<keyword evidence="1" id="KW-0808">Transferase</keyword>
<dbReference type="EMBL" id="JAGSMN010001632">
    <property type="protein sequence ID" value="MBR7678612.1"/>
    <property type="molecule type" value="Genomic_DNA"/>
</dbReference>
<keyword evidence="2" id="KW-1185">Reference proteome</keyword>
<name>A0A8T4J5U6_9ACTN</name>
<gene>
    <name evidence="1" type="ORF">KDA82_37765</name>
</gene>
<accession>A0A8T4J5U6</accession>
<feature type="non-terminal residue" evidence="1">
    <location>
        <position position="1"/>
    </location>
</feature>
<evidence type="ECO:0000313" key="1">
    <source>
        <dbReference type="EMBL" id="MBR7678612.1"/>
    </source>
</evidence>
<dbReference type="GO" id="GO:0032259">
    <property type="term" value="P:methylation"/>
    <property type="evidence" value="ECO:0007669"/>
    <property type="project" value="UniProtKB-KW"/>
</dbReference>
<comment type="caution">
    <text evidence="1">The sequence shown here is derived from an EMBL/GenBank/DDBJ whole genome shotgun (WGS) entry which is preliminary data.</text>
</comment>
<organism evidence="1 2">
    <name type="scientific">Streptomyces daliensis</name>
    <dbReference type="NCBI Taxonomy" id="299421"/>
    <lineage>
        <taxon>Bacteria</taxon>
        <taxon>Bacillati</taxon>
        <taxon>Actinomycetota</taxon>
        <taxon>Actinomycetes</taxon>
        <taxon>Kitasatosporales</taxon>
        <taxon>Streptomycetaceae</taxon>
        <taxon>Streptomyces</taxon>
    </lineage>
</organism>